<keyword evidence="3" id="KW-0732">Signal</keyword>
<dbReference type="AlphaFoldDB" id="A0A9P5NXW0"/>
<name>A0A9P5NXW0_GYMJU</name>
<feature type="signal peptide" evidence="3">
    <location>
        <begin position="1"/>
        <end position="23"/>
    </location>
</feature>
<evidence type="ECO:0000313" key="6">
    <source>
        <dbReference type="Proteomes" id="UP000724874"/>
    </source>
</evidence>
<dbReference type="InterPro" id="IPR019819">
    <property type="entry name" value="Carboxylesterase_B_CS"/>
</dbReference>
<dbReference type="EC" id="3.1.1.-" evidence="3"/>
<dbReference type="Gene3D" id="3.40.50.1820">
    <property type="entry name" value="alpha/beta hydrolase"/>
    <property type="match status" value="1"/>
</dbReference>
<evidence type="ECO:0000256" key="1">
    <source>
        <dbReference type="ARBA" id="ARBA00005964"/>
    </source>
</evidence>
<dbReference type="InterPro" id="IPR002018">
    <property type="entry name" value="CarbesteraseB"/>
</dbReference>
<dbReference type="Pfam" id="PF00135">
    <property type="entry name" value="COesterase"/>
    <property type="match status" value="1"/>
</dbReference>
<evidence type="ECO:0000256" key="3">
    <source>
        <dbReference type="RuleBase" id="RU361235"/>
    </source>
</evidence>
<organism evidence="5 6">
    <name type="scientific">Gymnopilus junonius</name>
    <name type="common">Spectacular rustgill mushroom</name>
    <name type="synonym">Gymnopilus spectabilis subsp. junonius</name>
    <dbReference type="NCBI Taxonomy" id="109634"/>
    <lineage>
        <taxon>Eukaryota</taxon>
        <taxon>Fungi</taxon>
        <taxon>Dikarya</taxon>
        <taxon>Basidiomycota</taxon>
        <taxon>Agaricomycotina</taxon>
        <taxon>Agaricomycetes</taxon>
        <taxon>Agaricomycetidae</taxon>
        <taxon>Agaricales</taxon>
        <taxon>Agaricineae</taxon>
        <taxon>Hymenogastraceae</taxon>
        <taxon>Gymnopilus</taxon>
    </lineage>
</organism>
<dbReference type="GO" id="GO:0016787">
    <property type="term" value="F:hydrolase activity"/>
    <property type="evidence" value="ECO:0007669"/>
    <property type="project" value="UniProtKB-KW"/>
</dbReference>
<dbReference type="PANTHER" id="PTHR11559">
    <property type="entry name" value="CARBOXYLESTERASE"/>
    <property type="match status" value="1"/>
</dbReference>
<dbReference type="PROSITE" id="PS00941">
    <property type="entry name" value="CARBOXYLESTERASE_B_2"/>
    <property type="match status" value="1"/>
</dbReference>
<feature type="chain" id="PRO_5040528437" description="Carboxylic ester hydrolase" evidence="3">
    <location>
        <begin position="24"/>
        <end position="552"/>
    </location>
</feature>
<evidence type="ECO:0000256" key="2">
    <source>
        <dbReference type="ARBA" id="ARBA00022801"/>
    </source>
</evidence>
<comment type="caution">
    <text evidence="5">The sequence shown here is derived from an EMBL/GenBank/DDBJ whole genome shotgun (WGS) entry which is preliminary data.</text>
</comment>
<feature type="domain" description="Carboxylesterase type B" evidence="4">
    <location>
        <begin position="29"/>
        <end position="521"/>
    </location>
</feature>
<comment type="similarity">
    <text evidence="1 3">Belongs to the type-B carboxylesterase/lipase family.</text>
</comment>
<dbReference type="Proteomes" id="UP000724874">
    <property type="component" value="Unassembled WGS sequence"/>
</dbReference>
<dbReference type="OrthoDB" id="408631at2759"/>
<keyword evidence="6" id="KW-1185">Reference proteome</keyword>
<proteinExistence type="inferred from homology"/>
<protein>
    <recommendedName>
        <fullName evidence="3">Carboxylic ester hydrolase</fullName>
        <ecNumber evidence="3">3.1.1.-</ecNumber>
    </recommendedName>
</protein>
<dbReference type="SUPFAM" id="SSF53474">
    <property type="entry name" value="alpha/beta-Hydrolases"/>
    <property type="match status" value="1"/>
</dbReference>
<accession>A0A9P5NXW0</accession>
<dbReference type="PROSITE" id="PS00122">
    <property type="entry name" value="CARBOXYLESTERASE_B_1"/>
    <property type="match status" value="1"/>
</dbReference>
<dbReference type="InterPro" id="IPR029058">
    <property type="entry name" value="AB_hydrolase_fold"/>
</dbReference>
<sequence length="552" mass="59547">MLKGSRLLSWLCLLLPSFRIANGAALVGPVVELDSGTFTGISVGGVSQFLGIPYAQPPVGDLRLRLPQPNSPYNGSHLATTFGLACPQQQTGLPLPPGLASQTIDLITNLGIDAIFPDSEDCLTINVVTPSTTTSKSKLPVVLWIYGGGFERGTASFPLYDGSVIVERSILLGMPIVYASINYRINGFGFLASKEVKAAGVGNLGLQDQRQAMRWIQKYISAFGGDPTKVTIWGESAGAISVALQLVANGGNNEGLFRAAFMQSGSAMPLGEITEGQPLYDMIVQETGCEGSADTLECIRQLPVDVFKAAINKAPGIFDFQSLNLAWPARADGVFLTDHPQKLVQQGIIANVPFVSGDCDDEGTLFSFSTLNVTTDAEFVDYVQNTLLQGIGVTDDEMTQLASLYPDNPTQGSPFNTGVTNALTPQFKRLASFQGDLVFQAPRRFLLQNRSGKQTVFAFLSQRFKTTPTLGSFHVTDLLNVYGGEELTNYLVRFVTTLNPNGFGNVMWPQYTPQSPQMLTFLDGLIPTTITLDTFRSSQLAFLNNLTLAHPL</sequence>
<gene>
    <name evidence="5" type="ORF">CPB84DRAFT_1768456</name>
</gene>
<dbReference type="InterPro" id="IPR050309">
    <property type="entry name" value="Type-B_Carboxylest/Lipase"/>
</dbReference>
<dbReference type="InterPro" id="IPR019826">
    <property type="entry name" value="Carboxylesterase_B_AS"/>
</dbReference>
<reference evidence="5" key="1">
    <citation type="submission" date="2020-11" db="EMBL/GenBank/DDBJ databases">
        <authorList>
            <consortium name="DOE Joint Genome Institute"/>
            <person name="Ahrendt S."/>
            <person name="Riley R."/>
            <person name="Andreopoulos W."/>
            <person name="LaButti K."/>
            <person name="Pangilinan J."/>
            <person name="Ruiz-duenas F.J."/>
            <person name="Barrasa J.M."/>
            <person name="Sanchez-Garcia M."/>
            <person name="Camarero S."/>
            <person name="Miyauchi S."/>
            <person name="Serrano A."/>
            <person name="Linde D."/>
            <person name="Babiker R."/>
            <person name="Drula E."/>
            <person name="Ayuso-Fernandez I."/>
            <person name="Pacheco R."/>
            <person name="Padilla G."/>
            <person name="Ferreira P."/>
            <person name="Barriuso J."/>
            <person name="Kellner H."/>
            <person name="Castanera R."/>
            <person name="Alfaro M."/>
            <person name="Ramirez L."/>
            <person name="Pisabarro A.G."/>
            <person name="Kuo A."/>
            <person name="Tritt A."/>
            <person name="Lipzen A."/>
            <person name="He G."/>
            <person name="Yan M."/>
            <person name="Ng V."/>
            <person name="Cullen D."/>
            <person name="Martin F."/>
            <person name="Rosso M.-N."/>
            <person name="Henrissat B."/>
            <person name="Hibbett D."/>
            <person name="Martinez A.T."/>
            <person name="Grigoriev I.V."/>
        </authorList>
    </citation>
    <scope>NUCLEOTIDE SEQUENCE</scope>
    <source>
        <strain evidence="5">AH 44721</strain>
    </source>
</reference>
<evidence type="ECO:0000259" key="4">
    <source>
        <dbReference type="Pfam" id="PF00135"/>
    </source>
</evidence>
<evidence type="ECO:0000313" key="5">
    <source>
        <dbReference type="EMBL" id="KAF8907652.1"/>
    </source>
</evidence>
<keyword evidence="2 3" id="KW-0378">Hydrolase</keyword>
<dbReference type="EMBL" id="JADNYJ010000014">
    <property type="protein sequence ID" value="KAF8907652.1"/>
    <property type="molecule type" value="Genomic_DNA"/>
</dbReference>